<dbReference type="PROSITE" id="PS50850">
    <property type="entry name" value="MFS"/>
    <property type="match status" value="1"/>
</dbReference>
<feature type="transmembrane region" description="Helical" evidence="4">
    <location>
        <begin position="99"/>
        <end position="118"/>
    </location>
</feature>
<dbReference type="PANTHER" id="PTHR23521">
    <property type="entry name" value="TRANSPORTER MFS SUPERFAMILY"/>
    <property type="match status" value="1"/>
</dbReference>
<feature type="transmembrane region" description="Helical" evidence="4">
    <location>
        <begin position="36"/>
        <end position="57"/>
    </location>
</feature>
<evidence type="ECO:0000256" key="4">
    <source>
        <dbReference type="SAM" id="Phobius"/>
    </source>
</evidence>
<evidence type="ECO:0000313" key="6">
    <source>
        <dbReference type="EMBL" id="GGY60526.1"/>
    </source>
</evidence>
<feature type="transmembrane region" description="Helical" evidence="4">
    <location>
        <begin position="258"/>
        <end position="279"/>
    </location>
</feature>
<keyword evidence="2 4" id="KW-1133">Transmembrane helix</keyword>
<keyword evidence="7" id="KW-1185">Reference proteome</keyword>
<organism evidence="6 7">
    <name type="scientific">Marinobacter zhanjiangensis</name>
    <dbReference type="NCBI Taxonomy" id="578215"/>
    <lineage>
        <taxon>Bacteria</taxon>
        <taxon>Pseudomonadati</taxon>
        <taxon>Pseudomonadota</taxon>
        <taxon>Gammaproteobacteria</taxon>
        <taxon>Pseudomonadales</taxon>
        <taxon>Marinobacteraceae</taxon>
        <taxon>Marinobacter</taxon>
    </lineage>
</organism>
<evidence type="ECO:0000313" key="7">
    <source>
        <dbReference type="Proteomes" id="UP000601597"/>
    </source>
</evidence>
<dbReference type="EMBL" id="BMXV01000001">
    <property type="protein sequence ID" value="GGY60526.1"/>
    <property type="molecule type" value="Genomic_DNA"/>
</dbReference>
<feature type="transmembrane region" description="Helical" evidence="4">
    <location>
        <begin position="316"/>
        <end position="336"/>
    </location>
</feature>
<dbReference type="InterPro" id="IPR047200">
    <property type="entry name" value="MFS_YcaD-like"/>
</dbReference>
<sequence length="456" mass="48515">MLVIQQRITRGRRALQENLIVPGEVLMTRTVASLSALILSILLLVSGNAFLTTLLGIRLSLEAIEPSVIGWVLVCYSIGFVLGTLYVHKVIGQVGHIRAFAVFAALAAVTALVYPLAVNMVLWAILRVISGFSIAGVLVVIESWFSSRATNTNRGALFAVYQIVFYISAAGGQLVVNLGDPADFIPFTLAAILLTLALIPLSLTRMAAPVIESTERLSFFTLARQSFTGAAGALVCGVLIGSFYALGPVYATMAGLDVARTSLFMAAAIVAAMILAWPLGRICDRFDRRRVMFVVSMIAATTAVVVAMTGSANIPLLMVLVGVFTGFSATLYPIAVAITNDRMETHRIVAASATLLLSYGIGSVIGPIVMAKLISVLGPSGLFWGNAGFLVLLASVTSYRISHTPDVPVADQEHFVAAMPEASVVLAEIDPRNEDFYLTPGMEAEVRGPDDPEPRI</sequence>
<feature type="transmembrane region" description="Helical" evidence="4">
    <location>
        <begin position="157"/>
        <end position="178"/>
    </location>
</feature>
<evidence type="ECO:0000256" key="3">
    <source>
        <dbReference type="ARBA" id="ARBA00023136"/>
    </source>
</evidence>
<accession>A0ABQ3AND1</accession>
<comment type="caution">
    <text evidence="6">The sequence shown here is derived from an EMBL/GenBank/DDBJ whole genome shotgun (WGS) entry which is preliminary data.</text>
</comment>
<dbReference type="SUPFAM" id="SSF103473">
    <property type="entry name" value="MFS general substrate transporter"/>
    <property type="match status" value="1"/>
</dbReference>
<evidence type="ECO:0000256" key="1">
    <source>
        <dbReference type="ARBA" id="ARBA00022692"/>
    </source>
</evidence>
<keyword evidence="3 4" id="KW-0472">Membrane</keyword>
<dbReference type="Gene3D" id="1.20.1250.20">
    <property type="entry name" value="MFS general substrate transporter like domains"/>
    <property type="match status" value="2"/>
</dbReference>
<feature type="transmembrane region" description="Helical" evidence="4">
    <location>
        <begin position="291"/>
        <end position="310"/>
    </location>
</feature>
<dbReference type="InterPro" id="IPR011701">
    <property type="entry name" value="MFS"/>
</dbReference>
<feature type="transmembrane region" description="Helical" evidence="4">
    <location>
        <begin position="348"/>
        <end position="370"/>
    </location>
</feature>
<feature type="transmembrane region" description="Helical" evidence="4">
    <location>
        <begin position="69"/>
        <end position="87"/>
    </location>
</feature>
<protein>
    <submittedName>
        <fullName evidence="6">MFS transporter</fullName>
    </submittedName>
</protein>
<dbReference type="Pfam" id="PF07690">
    <property type="entry name" value="MFS_1"/>
    <property type="match status" value="1"/>
</dbReference>
<feature type="transmembrane region" description="Helical" evidence="4">
    <location>
        <begin position="124"/>
        <end position="145"/>
    </location>
</feature>
<feature type="transmembrane region" description="Helical" evidence="4">
    <location>
        <begin position="376"/>
        <end position="396"/>
    </location>
</feature>
<proteinExistence type="predicted"/>
<dbReference type="PANTHER" id="PTHR23521:SF3">
    <property type="entry name" value="MFS TRANSPORTER"/>
    <property type="match status" value="1"/>
</dbReference>
<name>A0ABQ3AND1_9GAMM</name>
<dbReference type="InterPro" id="IPR036259">
    <property type="entry name" value="MFS_trans_sf"/>
</dbReference>
<dbReference type="Proteomes" id="UP000601597">
    <property type="component" value="Unassembled WGS sequence"/>
</dbReference>
<dbReference type="CDD" id="cd17477">
    <property type="entry name" value="MFS_YcaD_like"/>
    <property type="match status" value="1"/>
</dbReference>
<evidence type="ECO:0000256" key="2">
    <source>
        <dbReference type="ARBA" id="ARBA00022989"/>
    </source>
</evidence>
<feature type="domain" description="Major facilitator superfamily (MFS) profile" evidence="5">
    <location>
        <begin position="28"/>
        <end position="405"/>
    </location>
</feature>
<feature type="transmembrane region" description="Helical" evidence="4">
    <location>
        <begin position="227"/>
        <end position="246"/>
    </location>
</feature>
<evidence type="ECO:0000259" key="5">
    <source>
        <dbReference type="PROSITE" id="PS50850"/>
    </source>
</evidence>
<gene>
    <name evidence="6" type="ORF">GCM10007071_03990</name>
</gene>
<reference evidence="7" key="1">
    <citation type="journal article" date="2019" name="Int. J. Syst. Evol. Microbiol.">
        <title>The Global Catalogue of Microorganisms (GCM) 10K type strain sequencing project: providing services to taxonomists for standard genome sequencing and annotation.</title>
        <authorList>
            <consortium name="The Broad Institute Genomics Platform"/>
            <consortium name="The Broad Institute Genome Sequencing Center for Infectious Disease"/>
            <person name="Wu L."/>
            <person name="Ma J."/>
        </authorList>
    </citation>
    <scope>NUCLEOTIDE SEQUENCE [LARGE SCALE GENOMIC DNA]</scope>
    <source>
        <strain evidence="7">KCTC 22280</strain>
    </source>
</reference>
<dbReference type="InterPro" id="IPR020846">
    <property type="entry name" value="MFS_dom"/>
</dbReference>
<feature type="transmembrane region" description="Helical" evidence="4">
    <location>
        <begin position="184"/>
        <end position="206"/>
    </location>
</feature>
<keyword evidence="1 4" id="KW-0812">Transmembrane</keyword>